<feature type="compositionally biased region" description="Acidic residues" evidence="1">
    <location>
        <begin position="152"/>
        <end position="161"/>
    </location>
</feature>
<evidence type="ECO:0008006" key="4">
    <source>
        <dbReference type="Google" id="ProtNLM"/>
    </source>
</evidence>
<dbReference type="OrthoDB" id="47661at2759"/>
<name>A0A448Z1I3_9STRA</name>
<feature type="region of interest" description="Disordered" evidence="1">
    <location>
        <begin position="126"/>
        <end position="226"/>
    </location>
</feature>
<reference evidence="2 3" key="1">
    <citation type="submission" date="2019-01" db="EMBL/GenBank/DDBJ databases">
        <authorList>
            <person name="Ferrante I. M."/>
        </authorList>
    </citation>
    <scope>NUCLEOTIDE SEQUENCE [LARGE SCALE GENOMIC DNA]</scope>
    <source>
        <strain evidence="2 3">B856</strain>
    </source>
</reference>
<feature type="compositionally biased region" description="Acidic residues" evidence="1">
    <location>
        <begin position="214"/>
        <end position="226"/>
    </location>
</feature>
<sequence>MATTTSSTMTLLEKTKALIDLERSLTKTLEKVEPWLTTSATNKSRVGIRVRPIPTSMNEAQQVLAVARNFSGRTSAPAGWNPNAPVIGFSTPNPLPHQLRGGALAALELQRARQAERDKKRKRLEELEEQNKEKEKQKTEEEETNKKKMEMEIDGDGDGDIDDKKLTSTEDRKGSPNKQQRARLQPHIRARSTSLERRVARPVIATTMNLSDSSSEEDSDDSDESD</sequence>
<keyword evidence="3" id="KW-1185">Reference proteome</keyword>
<proteinExistence type="predicted"/>
<dbReference type="Proteomes" id="UP000291116">
    <property type="component" value="Unassembled WGS sequence"/>
</dbReference>
<gene>
    <name evidence="2" type="ORF">PSNMU_V1.4_AUG-EV-PASAV3_0026380</name>
</gene>
<evidence type="ECO:0000256" key="1">
    <source>
        <dbReference type="SAM" id="MobiDB-lite"/>
    </source>
</evidence>
<feature type="compositionally biased region" description="Basic residues" evidence="1">
    <location>
        <begin position="180"/>
        <end position="190"/>
    </location>
</feature>
<feature type="compositionally biased region" description="Basic and acidic residues" evidence="1">
    <location>
        <begin position="126"/>
        <end position="151"/>
    </location>
</feature>
<feature type="compositionally biased region" description="Basic and acidic residues" evidence="1">
    <location>
        <begin position="162"/>
        <end position="174"/>
    </location>
</feature>
<protein>
    <recommendedName>
        <fullName evidence="4">Mediator of RNA polymerase II transcription subunit 4</fullName>
    </recommendedName>
</protein>
<accession>A0A448Z1I3</accession>
<evidence type="ECO:0000313" key="3">
    <source>
        <dbReference type="Proteomes" id="UP000291116"/>
    </source>
</evidence>
<organism evidence="2 3">
    <name type="scientific">Pseudo-nitzschia multistriata</name>
    <dbReference type="NCBI Taxonomy" id="183589"/>
    <lineage>
        <taxon>Eukaryota</taxon>
        <taxon>Sar</taxon>
        <taxon>Stramenopiles</taxon>
        <taxon>Ochrophyta</taxon>
        <taxon>Bacillariophyta</taxon>
        <taxon>Bacillariophyceae</taxon>
        <taxon>Bacillariophycidae</taxon>
        <taxon>Bacillariales</taxon>
        <taxon>Bacillariaceae</taxon>
        <taxon>Pseudo-nitzschia</taxon>
    </lineage>
</organism>
<evidence type="ECO:0000313" key="2">
    <source>
        <dbReference type="EMBL" id="VEU35864.1"/>
    </source>
</evidence>
<dbReference type="EMBL" id="CAACVS010000070">
    <property type="protein sequence ID" value="VEU35864.1"/>
    <property type="molecule type" value="Genomic_DNA"/>
</dbReference>
<dbReference type="AlphaFoldDB" id="A0A448Z1I3"/>